<organism evidence="2 3">
    <name type="scientific">Cinara cedri</name>
    <dbReference type="NCBI Taxonomy" id="506608"/>
    <lineage>
        <taxon>Eukaryota</taxon>
        <taxon>Metazoa</taxon>
        <taxon>Ecdysozoa</taxon>
        <taxon>Arthropoda</taxon>
        <taxon>Hexapoda</taxon>
        <taxon>Insecta</taxon>
        <taxon>Pterygota</taxon>
        <taxon>Neoptera</taxon>
        <taxon>Paraneoptera</taxon>
        <taxon>Hemiptera</taxon>
        <taxon>Sternorrhyncha</taxon>
        <taxon>Aphidomorpha</taxon>
        <taxon>Aphidoidea</taxon>
        <taxon>Aphididae</taxon>
        <taxon>Lachninae</taxon>
        <taxon>Cinara</taxon>
    </lineage>
</organism>
<dbReference type="EMBL" id="CABPRJ010001900">
    <property type="protein sequence ID" value="VVC40057.1"/>
    <property type="molecule type" value="Genomic_DNA"/>
</dbReference>
<feature type="compositionally biased region" description="Gly residues" evidence="1">
    <location>
        <begin position="204"/>
        <end position="213"/>
    </location>
</feature>
<proteinExistence type="predicted"/>
<accession>A0A5E4N5X9</accession>
<dbReference type="Proteomes" id="UP000325440">
    <property type="component" value="Unassembled WGS sequence"/>
</dbReference>
<sequence>MSSKNNNNPPADDKPLKMSLGGSLQYSAGSKSLEDGDSGANNKTSLTEVKWHSAPSTDREDNRPSNDGDGVSPVPTVFKTTAVIEVGAGGGVVAGGWKPLQRQKVVTAAPTLEEDEDSSRPVVTFPPDNDGDGVAIAPGTVSGSTCGASAAVGAAERIRKRSVMVRRGYSCQESCAPARRQVQVTVNSVVATENRRRWLSADTGNGGGGGGGNSKSMECLPSPQPSAPSSHHRTSFIMAAPDDRKSLDSGLDDAAAAAATAAAATAEMADRRRGIFASTRMSVPSHLSLALPSSERRLTILSPHTHTPSTPAFNVHCPTSDSPWHFCTSSASTSTTMCGHSSVVTASRSRKKSRPGMVLPRLVLPGSSDLDIFSQ</sequence>
<feature type="compositionally biased region" description="Basic and acidic residues" evidence="1">
    <location>
        <begin position="57"/>
        <end position="66"/>
    </location>
</feature>
<dbReference type="OrthoDB" id="6366805at2759"/>
<evidence type="ECO:0000256" key="1">
    <source>
        <dbReference type="SAM" id="MobiDB-lite"/>
    </source>
</evidence>
<dbReference type="EMBL" id="CABPRJ010001900">
    <property type="protein sequence ID" value="VVC40056.1"/>
    <property type="molecule type" value="Genomic_DNA"/>
</dbReference>
<keyword evidence="3" id="KW-1185">Reference proteome</keyword>
<dbReference type="AlphaFoldDB" id="A0A5E4N5X9"/>
<evidence type="ECO:0000313" key="3">
    <source>
        <dbReference type="Proteomes" id="UP000325440"/>
    </source>
</evidence>
<evidence type="ECO:0000313" key="2">
    <source>
        <dbReference type="EMBL" id="VVC40056.1"/>
    </source>
</evidence>
<reference evidence="2 3" key="1">
    <citation type="submission" date="2019-08" db="EMBL/GenBank/DDBJ databases">
        <authorList>
            <person name="Alioto T."/>
            <person name="Alioto T."/>
            <person name="Gomez Garrido J."/>
        </authorList>
    </citation>
    <scope>NUCLEOTIDE SEQUENCE [LARGE SCALE GENOMIC DNA]</scope>
</reference>
<feature type="compositionally biased region" description="Low complexity" evidence="1">
    <location>
        <begin position="1"/>
        <end position="10"/>
    </location>
</feature>
<protein>
    <submittedName>
        <fullName evidence="2">Uncharacterized protein</fullName>
    </submittedName>
</protein>
<feature type="region of interest" description="Disordered" evidence="1">
    <location>
        <begin position="110"/>
        <end position="133"/>
    </location>
</feature>
<name>A0A5E4N5X9_9HEMI</name>
<gene>
    <name evidence="2" type="ORF">CINCED_3A022324</name>
</gene>
<feature type="region of interest" description="Disordered" evidence="1">
    <location>
        <begin position="1"/>
        <end position="74"/>
    </location>
</feature>
<feature type="region of interest" description="Disordered" evidence="1">
    <location>
        <begin position="198"/>
        <end position="232"/>
    </location>
</feature>